<evidence type="ECO:0000313" key="3">
    <source>
        <dbReference type="Proteomes" id="UP000199207"/>
    </source>
</evidence>
<accession>A0A1I1IQF5</accession>
<sequence>MTEDAPTADAKPLPDTGGTVPHSARIWNYWLGGKDNFETDRLVGGRFSGAFPAIADDAPAYRHFPARAGIRQFPDLGAGLPTVGSTHEPEPGPFPPGNAPARGGAGRTA</sequence>
<dbReference type="OrthoDB" id="4134439at2"/>
<dbReference type="GO" id="GO:0008168">
    <property type="term" value="F:methyltransferase activity"/>
    <property type="evidence" value="ECO:0007669"/>
    <property type="project" value="UniProtKB-KW"/>
</dbReference>
<dbReference type="Proteomes" id="UP000199207">
    <property type="component" value="Unassembled WGS sequence"/>
</dbReference>
<dbReference type="Pfam" id="PF04672">
    <property type="entry name" value="Methyltransf_19"/>
    <property type="match status" value="1"/>
</dbReference>
<reference evidence="2 3" key="1">
    <citation type="submission" date="2016-10" db="EMBL/GenBank/DDBJ databases">
        <authorList>
            <person name="de Groot N.N."/>
        </authorList>
    </citation>
    <scope>NUCLEOTIDE SEQUENCE [LARGE SCALE GENOMIC DNA]</scope>
    <source>
        <strain evidence="2 3">CGMCC 4.5739</strain>
    </source>
</reference>
<dbReference type="STRING" id="910347.SAMN05421773_103149"/>
<gene>
    <name evidence="2" type="ORF">SAMN05421773_103149</name>
</gene>
<dbReference type="AlphaFoldDB" id="A0A1I1IQF5"/>
<keyword evidence="2" id="KW-0489">Methyltransferase</keyword>
<dbReference type="GO" id="GO:0032259">
    <property type="term" value="P:methylation"/>
    <property type="evidence" value="ECO:0007669"/>
    <property type="project" value="UniProtKB-KW"/>
</dbReference>
<keyword evidence="3" id="KW-1185">Reference proteome</keyword>
<dbReference type="SUPFAM" id="SSF53335">
    <property type="entry name" value="S-adenosyl-L-methionine-dependent methyltransferases"/>
    <property type="match status" value="1"/>
</dbReference>
<protein>
    <submittedName>
        <fullName evidence="2">S-adenosyl methyltransferase</fullName>
    </submittedName>
</protein>
<name>A0A1I1IQF5_9ACTN</name>
<evidence type="ECO:0000256" key="1">
    <source>
        <dbReference type="SAM" id="MobiDB-lite"/>
    </source>
</evidence>
<feature type="region of interest" description="Disordered" evidence="1">
    <location>
        <begin position="1"/>
        <end position="22"/>
    </location>
</feature>
<dbReference type="EMBL" id="FOLM01000003">
    <property type="protein sequence ID" value="SFC38517.1"/>
    <property type="molecule type" value="Genomic_DNA"/>
</dbReference>
<feature type="region of interest" description="Disordered" evidence="1">
    <location>
        <begin position="73"/>
        <end position="109"/>
    </location>
</feature>
<dbReference type="RefSeq" id="WP_093837991.1">
    <property type="nucleotide sequence ID" value="NZ_FOLM01000003.1"/>
</dbReference>
<proteinExistence type="predicted"/>
<dbReference type="Gene3D" id="3.40.50.150">
    <property type="entry name" value="Vaccinia Virus protein VP39"/>
    <property type="match status" value="1"/>
</dbReference>
<evidence type="ECO:0000313" key="2">
    <source>
        <dbReference type="EMBL" id="SFC38517.1"/>
    </source>
</evidence>
<dbReference type="InterPro" id="IPR006764">
    <property type="entry name" value="SAM_dep_MeTrfase_SAV2177_type"/>
</dbReference>
<dbReference type="InterPro" id="IPR029063">
    <property type="entry name" value="SAM-dependent_MTases_sf"/>
</dbReference>
<organism evidence="2 3">
    <name type="scientific">Streptomyces aidingensis</name>
    <dbReference type="NCBI Taxonomy" id="910347"/>
    <lineage>
        <taxon>Bacteria</taxon>
        <taxon>Bacillati</taxon>
        <taxon>Actinomycetota</taxon>
        <taxon>Actinomycetes</taxon>
        <taxon>Kitasatosporales</taxon>
        <taxon>Streptomycetaceae</taxon>
        <taxon>Streptomyces</taxon>
    </lineage>
</organism>
<keyword evidence="2" id="KW-0808">Transferase</keyword>